<comment type="caution">
    <text evidence="4">The sequence shown here is derived from an EMBL/GenBank/DDBJ whole genome shotgun (WGS) entry which is preliminary data.</text>
</comment>
<evidence type="ECO:0000256" key="3">
    <source>
        <dbReference type="PROSITE-ProRule" id="PRU00339"/>
    </source>
</evidence>
<dbReference type="InterPro" id="IPR011990">
    <property type="entry name" value="TPR-like_helical_dom_sf"/>
</dbReference>
<dbReference type="Gene3D" id="1.25.40.10">
    <property type="entry name" value="Tetratricopeptide repeat domain"/>
    <property type="match status" value="1"/>
</dbReference>
<organism evidence="4 5">
    <name type="scientific">Phormidesmis priestleyi</name>
    <dbReference type="NCBI Taxonomy" id="268141"/>
    <lineage>
        <taxon>Bacteria</taxon>
        <taxon>Bacillati</taxon>
        <taxon>Cyanobacteriota</taxon>
        <taxon>Cyanophyceae</taxon>
        <taxon>Leptolyngbyales</taxon>
        <taxon>Leptolyngbyaceae</taxon>
        <taxon>Phormidesmis</taxon>
    </lineage>
</organism>
<dbReference type="PROSITE" id="PS50005">
    <property type="entry name" value="TPR"/>
    <property type="match status" value="1"/>
</dbReference>
<feature type="repeat" description="TPR" evidence="3">
    <location>
        <begin position="39"/>
        <end position="72"/>
    </location>
</feature>
<gene>
    <name evidence="4" type="ORF">DCF15_01090</name>
</gene>
<dbReference type="EMBL" id="QBMP01000005">
    <property type="protein sequence ID" value="PZO60826.1"/>
    <property type="molecule type" value="Genomic_DNA"/>
</dbReference>
<reference evidence="4 5" key="2">
    <citation type="submission" date="2018-06" db="EMBL/GenBank/DDBJ databases">
        <title>Metagenomic assembly of (sub)arctic Cyanobacteria and their associated microbiome from non-axenic cultures.</title>
        <authorList>
            <person name="Baurain D."/>
        </authorList>
    </citation>
    <scope>NUCLEOTIDE SEQUENCE [LARGE SCALE GENOMIC DNA]</scope>
    <source>
        <strain evidence="4">ULC027bin1</strain>
    </source>
</reference>
<protein>
    <submittedName>
        <fullName evidence="4">Uncharacterized protein</fullName>
    </submittedName>
</protein>
<dbReference type="AlphaFoldDB" id="A0A2W4XTZ3"/>
<sequence length="83" mass="9742">MTNQPNQHYERALLLAENHRYPLAKQEALMALAEDPQSDRTYNLLSYCYANQQRYREAIQAAQQAIEIAPEHAFHYYRLGQCV</sequence>
<dbReference type="InterPro" id="IPR019734">
    <property type="entry name" value="TPR_rpt"/>
</dbReference>
<name>A0A2W4XTZ3_9CYAN</name>
<accession>A0A2W4XTZ3</accession>
<reference evidence="5" key="1">
    <citation type="submission" date="2018-04" db="EMBL/GenBank/DDBJ databases">
        <authorList>
            <person name="Cornet L."/>
        </authorList>
    </citation>
    <scope>NUCLEOTIDE SEQUENCE [LARGE SCALE GENOMIC DNA]</scope>
</reference>
<dbReference type="SUPFAM" id="SSF48452">
    <property type="entry name" value="TPR-like"/>
    <property type="match status" value="1"/>
</dbReference>
<keyword evidence="2 3" id="KW-0802">TPR repeat</keyword>
<dbReference type="InterPro" id="IPR013105">
    <property type="entry name" value="TPR_2"/>
</dbReference>
<evidence type="ECO:0000256" key="2">
    <source>
        <dbReference type="ARBA" id="ARBA00022803"/>
    </source>
</evidence>
<evidence type="ECO:0000313" key="5">
    <source>
        <dbReference type="Proteomes" id="UP000249794"/>
    </source>
</evidence>
<evidence type="ECO:0000256" key="1">
    <source>
        <dbReference type="ARBA" id="ARBA00022737"/>
    </source>
</evidence>
<keyword evidence="1" id="KW-0677">Repeat</keyword>
<evidence type="ECO:0000313" key="4">
    <source>
        <dbReference type="EMBL" id="PZO60826.1"/>
    </source>
</evidence>
<dbReference type="Proteomes" id="UP000249794">
    <property type="component" value="Unassembled WGS sequence"/>
</dbReference>
<dbReference type="Pfam" id="PF07719">
    <property type="entry name" value="TPR_2"/>
    <property type="match status" value="1"/>
</dbReference>
<dbReference type="SMART" id="SM00028">
    <property type="entry name" value="TPR"/>
    <property type="match status" value="2"/>
</dbReference>
<proteinExistence type="predicted"/>